<evidence type="ECO:0000313" key="7">
    <source>
        <dbReference type="Proteomes" id="UP000315010"/>
    </source>
</evidence>
<proteinExistence type="predicted"/>
<keyword evidence="7" id="KW-1185">Reference proteome</keyword>
<dbReference type="PANTHER" id="PTHR12283">
    <property type="entry name" value="GLUTAMINYL-PEPTIDE CYCLOTRANSFERASE"/>
    <property type="match status" value="1"/>
</dbReference>
<feature type="transmembrane region" description="Helical" evidence="4">
    <location>
        <begin position="44"/>
        <end position="68"/>
    </location>
</feature>
<evidence type="ECO:0000256" key="2">
    <source>
        <dbReference type="ARBA" id="ARBA00023315"/>
    </source>
</evidence>
<evidence type="ECO:0000256" key="3">
    <source>
        <dbReference type="SAM" id="MobiDB-lite"/>
    </source>
</evidence>
<evidence type="ECO:0000313" key="6">
    <source>
        <dbReference type="EMBL" id="TWT82605.1"/>
    </source>
</evidence>
<organism evidence="6 7">
    <name type="scientific">Novipirellula herctigrandis</name>
    <dbReference type="NCBI Taxonomy" id="2527986"/>
    <lineage>
        <taxon>Bacteria</taxon>
        <taxon>Pseudomonadati</taxon>
        <taxon>Planctomycetota</taxon>
        <taxon>Planctomycetia</taxon>
        <taxon>Pirellulales</taxon>
        <taxon>Pirellulaceae</taxon>
        <taxon>Novipirellula</taxon>
    </lineage>
</organism>
<name>A0A5C5Z5Y3_9BACT</name>
<dbReference type="Pfam" id="PF04389">
    <property type="entry name" value="Peptidase_M28"/>
    <property type="match status" value="1"/>
</dbReference>
<dbReference type="GO" id="GO:0016603">
    <property type="term" value="F:glutaminyl-peptide cyclotransferase activity"/>
    <property type="evidence" value="ECO:0007669"/>
    <property type="project" value="TreeGrafter"/>
</dbReference>
<keyword evidence="2" id="KW-0012">Acyltransferase</keyword>
<dbReference type="Gene3D" id="3.40.630.10">
    <property type="entry name" value="Zn peptidases"/>
    <property type="match status" value="1"/>
</dbReference>
<feature type="region of interest" description="Disordered" evidence="3">
    <location>
        <begin position="1"/>
        <end position="34"/>
    </location>
</feature>
<accession>A0A5C5Z5Y3</accession>
<gene>
    <name evidence="6" type="ORF">CA13_40680</name>
</gene>
<dbReference type="GO" id="GO:0008270">
    <property type="term" value="F:zinc ion binding"/>
    <property type="evidence" value="ECO:0007669"/>
    <property type="project" value="TreeGrafter"/>
</dbReference>
<evidence type="ECO:0000259" key="5">
    <source>
        <dbReference type="Pfam" id="PF04389"/>
    </source>
</evidence>
<dbReference type="SUPFAM" id="SSF53187">
    <property type="entry name" value="Zn-dependent exopeptidases"/>
    <property type="match status" value="1"/>
</dbReference>
<dbReference type="Proteomes" id="UP000315010">
    <property type="component" value="Unassembled WGS sequence"/>
</dbReference>
<keyword evidence="1" id="KW-0808">Transferase</keyword>
<feature type="domain" description="Peptidase M28" evidence="5">
    <location>
        <begin position="151"/>
        <end position="367"/>
    </location>
</feature>
<dbReference type="AlphaFoldDB" id="A0A5C5Z5Y3"/>
<dbReference type="PANTHER" id="PTHR12283:SF6">
    <property type="entry name" value="GLUTAMINYL-PEPTIDE CYCLOTRANSFERASE-RELATED"/>
    <property type="match status" value="1"/>
</dbReference>
<keyword evidence="4" id="KW-0812">Transmembrane</keyword>
<dbReference type="InterPro" id="IPR007484">
    <property type="entry name" value="Peptidase_M28"/>
</dbReference>
<dbReference type="EMBL" id="SJPJ01000001">
    <property type="protein sequence ID" value="TWT82605.1"/>
    <property type="molecule type" value="Genomic_DNA"/>
</dbReference>
<keyword evidence="4" id="KW-1133">Transmembrane helix</keyword>
<comment type="caution">
    <text evidence="6">The sequence shown here is derived from an EMBL/GenBank/DDBJ whole genome shotgun (WGS) entry which is preliminary data.</text>
</comment>
<evidence type="ECO:0000256" key="1">
    <source>
        <dbReference type="ARBA" id="ARBA00022679"/>
    </source>
</evidence>
<protein>
    <submittedName>
        <fullName evidence="6">Peptidase family M28</fullName>
    </submittedName>
</protein>
<evidence type="ECO:0000256" key="4">
    <source>
        <dbReference type="SAM" id="Phobius"/>
    </source>
</evidence>
<keyword evidence="4" id="KW-0472">Membrane</keyword>
<reference evidence="6 7" key="1">
    <citation type="submission" date="2019-02" db="EMBL/GenBank/DDBJ databases">
        <title>Deep-cultivation of Planctomycetes and their phenomic and genomic characterization uncovers novel biology.</title>
        <authorList>
            <person name="Wiegand S."/>
            <person name="Jogler M."/>
            <person name="Boedeker C."/>
            <person name="Pinto D."/>
            <person name="Vollmers J."/>
            <person name="Rivas-Marin E."/>
            <person name="Kohn T."/>
            <person name="Peeters S.H."/>
            <person name="Heuer A."/>
            <person name="Rast P."/>
            <person name="Oberbeckmann S."/>
            <person name="Bunk B."/>
            <person name="Jeske O."/>
            <person name="Meyerdierks A."/>
            <person name="Storesund J.E."/>
            <person name="Kallscheuer N."/>
            <person name="Luecker S."/>
            <person name="Lage O.M."/>
            <person name="Pohl T."/>
            <person name="Merkel B.J."/>
            <person name="Hornburger P."/>
            <person name="Mueller R.-W."/>
            <person name="Bruemmer F."/>
            <person name="Labrenz M."/>
            <person name="Spormann A.M."/>
            <person name="Op Den Camp H."/>
            <person name="Overmann J."/>
            <person name="Amann R."/>
            <person name="Jetten M.S.M."/>
            <person name="Mascher T."/>
            <person name="Medema M.H."/>
            <person name="Devos D.P."/>
            <person name="Kaster A.-K."/>
            <person name="Ovreas L."/>
            <person name="Rohde M."/>
            <person name="Galperin M.Y."/>
            <person name="Jogler C."/>
        </authorList>
    </citation>
    <scope>NUCLEOTIDE SEQUENCE [LARGE SCALE GENOMIC DNA]</scope>
    <source>
        <strain evidence="6 7">CA13</strain>
    </source>
</reference>
<sequence>MVETTKSRYQHRPSVSVSKRPTHETKSDATPNASARPDQALRRWLYGIILFFGLLIAMFVIAIALGWFDRGGGAQIESPAIGSIPSRYDGDRAMGYLVDLCDIGPRPSGSTGMQKQQEMLTRFFRDRGAEVSLQTFQIRHPEDGSDVELANLVASWNADQSKRFLFCAHYDTRPYPDQDRRNPRGRFVGANDGASGTAALMELANQFTELPSDIGVDIVMLDGEEFVFDQGRDDYFLGSTFFAKKYAAEPPPNPYQAGILLDMIGDKELKIYYETNSLKYARGVAVSLWKVAAKLRVRAFVSRPRHTIQDDHLPLNEIAKIPTVDLIDFDYPRPGFGAPSYWHTEHDIPENCSGESLAAVVWVVHQWLLSQSDQ</sequence>
<dbReference type="InterPro" id="IPR040234">
    <property type="entry name" value="QC/QCL"/>
</dbReference>
<dbReference type="RefSeq" id="WP_419194558.1">
    <property type="nucleotide sequence ID" value="NZ_SJPJ01000001.1"/>
</dbReference>